<protein>
    <recommendedName>
        <fullName evidence="3">Fe2OG dioxygenase domain-containing protein</fullName>
    </recommendedName>
</protein>
<dbReference type="Pfam" id="PF05721">
    <property type="entry name" value="PhyH"/>
    <property type="match status" value="1"/>
</dbReference>
<evidence type="ECO:0000313" key="1">
    <source>
        <dbReference type="EMBL" id="KAK7254464.1"/>
    </source>
</evidence>
<evidence type="ECO:0008006" key="3">
    <source>
        <dbReference type="Google" id="ProtNLM"/>
    </source>
</evidence>
<dbReference type="Proteomes" id="UP001363151">
    <property type="component" value="Unassembled WGS sequence"/>
</dbReference>
<dbReference type="EMBL" id="JBBJCI010000024">
    <property type="protein sequence ID" value="KAK7254464.1"/>
    <property type="molecule type" value="Genomic_DNA"/>
</dbReference>
<gene>
    <name evidence="1" type="ORF">SO694_00011137</name>
</gene>
<comment type="caution">
    <text evidence="1">The sequence shown here is derived from an EMBL/GenBank/DDBJ whole genome shotgun (WGS) entry which is preliminary data.</text>
</comment>
<dbReference type="PANTHER" id="PTHR37563:SF2">
    <property type="entry name" value="PHYTANOYL-COA DIOXYGENASE FAMILY PROTEIN (AFU_ORTHOLOGUE AFUA_2G03330)"/>
    <property type="match status" value="1"/>
</dbReference>
<sequence length="320" mass="33885">MATQDELAHEDSVATFYKIQNCDENGEYRANKYNRALGTAFLPPAAHVPALPATAPLDDLVAAVAAHGAVVLKGAIPVGDVAAFRAAHDAALAELKPLKDELYARRAAAERRGEASESFYKGELRAPSGLRLRTTARGRFDLKHLDRRDGPGGPLAAAVEPLVLPPACRALLQRLMATPWRVKTVGSLPTDAGASGGEWHRDIGEGPCEGLWGEELDLRLPDYYFNALVPLGAASPEAGTEILLGSHAVGRDGVADLARAVAAAGAGDVVFFNGKCVHRGRPNAAEARRDLAYVVYAAKWFEQGRDPAAELPAYASTAPP</sequence>
<evidence type="ECO:0000313" key="2">
    <source>
        <dbReference type="Proteomes" id="UP001363151"/>
    </source>
</evidence>
<dbReference type="Gene3D" id="2.60.120.620">
    <property type="entry name" value="q2cbj1_9rhob like domain"/>
    <property type="match status" value="1"/>
</dbReference>
<organism evidence="1 2">
    <name type="scientific">Aureococcus anophagefferens</name>
    <name type="common">Harmful bloom alga</name>
    <dbReference type="NCBI Taxonomy" id="44056"/>
    <lineage>
        <taxon>Eukaryota</taxon>
        <taxon>Sar</taxon>
        <taxon>Stramenopiles</taxon>
        <taxon>Ochrophyta</taxon>
        <taxon>Pelagophyceae</taxon>
        <taxon>Pelagomonadales</taxon>
        <taxon>Pelagomonadaceae</taxon>
        <taxon>Aureococcus</taxon>
    </lineage>
</organism>
<keyword evidence="2" id="KW-1185">Reference proteome</keyword>
<dbReference type="InterPro" id="IPR051961">
    <property type="entry name" value="Fungal_Metabolite_Diox"/>
</dbReference>
<dbReference type="InterPro" id="IPR008775">
    <property type="entry name" value="Phytyl_CoA_dOase-like"/>
</dbReference>
<proteinExistence type="predicted"/>
<dbReference type="SUPFAM" id="SSF51197">
    <property type="entry name" value="Clavaminate synthase-like"/>
    <property type="match status" value="1"/>
</dbReference>
<name>A0ABR1GEK3_AURAN</name>
<reference evidence="1 2" key="1">
    <citation type="submission" date="2024-03" db="EMBL/GenBank/DDBJ databases">
        <title>Aureococcus anophagefferens CCMP1851 and Kratosvirus quantuckense: Draft genome of a second virus-susceptible host strain in the model system.</title>
        <authorList>
            <person name="Chase E."/>
            <person name="Truchon A.R."/>
            <person name="Schepens W."/>
            <person name="Wilhelm S.W."/>
        </authorList>
    </citation>
    <scope>NUCLEOTIDE SEQUENCE [LARGE SCALE GENOMIC DNA]</scope>
    <source>
        <strain evidence="1 2">CCMP1851</strain>
    </source>
</reference>
<accession>A0ABR1GEK3</accession>
<dbReference type="PANTHER" id="PTHR37563">
    <property type="entry name" value="PHYTANOYL-COA DIOXYGENASE FAMILY PROTEIN (AFU_ORTHOLOGUE AFUA_2G03330)"/>
    <property type="match status" value="1"/>
</dbReference>